<dbReference type="PROSITE" id="PS51257">
    <property type="entry name" value="PROKAR_LIPOPROTEIN"/>
    <property type="match status" value="1"/>
</dbReference>
<dbReference type="Gene3D" id="2.40.180.10">
    <property type="entry name" value="Catalase core domain"/>
    <property type="match status" value="1"/>
</dbReference>
<accession>A0A2M9XGH9</accession>
<dbReference type="CDD" id="cd08152">
    <property type="entry name" value="y4iL_like"/>
    <property type="match status" value="1"/>
</dbReference>
<comment type="caution">
    <text evidence="2">The sequence shown here is derived from an EMBL/GenBank/DDBJ whole genome shotgun (WGS) entry which is preliminary data.</text>
</comment>
<sequence length="375" mass="42179">MGQKLSTLLLFFIILLLSCGGPYVKIPDSAELGKEYTFPEEESIAKRTLELTLTSLKESYKDGALVRRDAHPKHHGCVAATFTVKKDLDPQFTLGVFQPGKSYQSLIRFSNGSQKPKADLEGDIRGIGIKLFDIQGKKILAEEAKETTQDFLLINHPVLPVGAPDEYLALFEAAFAGKPGSYFFGWNPFAWKLGGLSKVRAIRGKKITSPLEIRYWSTTPYAFGEGKAVKYSVKPCSETKSEISDSPAENYLRDTMSKQLKESSACFTFMVQVQKDPKSMPVEDPAIVWDEEISPFYPVADILIPKQEFTNEKMDSLCENVSYTPWHSLQEHKPLGGINRVRKSVYQAISEYRHGQNKTQRKEINKKDIPTKLLP</sequence>
<evidence type="ECO:0000313" key="2">
    <source>
        <dbReference type="EMBL" id="PJZ26787.1"/>
    </source>
</evidence>
<evidence type="ECO:0000256" key="1">
    <source>
        <dbReference type="SAM" id="MobiDB-lite"/>
    </source>
</evidence>
<dbReference type="SUPFAM" id="SSF56634">
    <property type="entry name" value="Heme-dependent catalase-like"/>
    <property type="match status" value="1"/>
</dbReference>
<keyword evidence="3" id="KW-1185">Reference proteome</keyword>
<dbReference type="InterPro" id="IPR020835">
    <property type="entry name" value="Catalase_sf"/>
</dbReference>
<reference evidence="2 3" key="1">
    <citation type="submission" date="2017-07" db="EMBL/GenBank/DDBJ databases">
        <title>Leptospira spp. isolated from tropical soils.</title>
        <authorList>
            <person name="Thibeaux R."/>
            <person name="Iraola G."/>
            <person name="Ferres I."/>
            <person name="Bierque E."/>
            <person name="Girault D."/>
            <person name="Soupe-Gilbert M.-E."/>
            <person name="Picardeau M."/>
            <person name="Goarant C."/>
        </authorList>
    </citation>
    <scope>NUCLEOTIDE SEQUENCE [LARGE SCALE GENOMIC DNA]</scope>
    <source>
        <strain evidence="2 3">MCA1-C-A1</strain>
    </source>
</reference>
<dbReference type="RefSeq" id="WP_100705586.1">
    <property type="nucleotide sequence ID" value="NZ_NPDL01000002.1"/>
</dbReference>
<dbReference type="OrthoDB" id="336698at2"/>
<name>A0A2M9XGH9_9LEPT</name>
<organism evidence="2 3">
    <name type="scientific">Leptospira hartskeerlii</name>
    <dbReference type="NCBI Taxonomy" id="2023177"/>
    <lineage>
        <taxon>Bacteria</taxon>
        <taxon>Pseudomonadati</taxon>
        <taxon>Spirochaetota</taxon>
        <taxon>Spirochaetia</taxon>
        <taxon>Leptospirales</taxon>
        <taxon>Leptospiraceae</taxon>
        <taxon>Leptospira</taxon>
    </lineage>
</organism>
<dbReference type="EMBL" id="NPDN01000002">
    <property type="protein sequence ID" value="PJZ26787.1"/>
    <property type="molecule type" value="Genomic_DNA"/>
</dbReference>
<dbReference type="AlphaFoldDB" id="A0A2M9XGH9"/>
<protein>
    <submittedName>
        <fullName evidence="2">Catalase</fullName>
    </submittedName>
</protein>
<dbReference type="PANTHER" id="PTHR36195:SF4">
    <property type="entry name" value="DOMAIN PROTEIN, PUTATIVE (AFU_ORTHOLOGUE AFUA_5G01990)-RELATED"/>
    <property type="match status" value="1"/>
</dbReference>
<feature type="compositionally biased region" description="Basic and acidic residues" evidence="1">
    <location>
        <begin position="360"/>
        <end position="375"/>
    </location>
</feature>
<proteinExistence type="predicted"/>
<evidence type="ECO:0000313" key="3">
    <source>
        <dbReference type="Proteomes" id="UP000232196"/>
    </source>
</evidence>
<dbReference type="PANTHER" id="PTHR36195">
    <property type="entry name" value="DOMAIN PROTEIN, PUTATIVE (AFU_ORTHOLOGUE AFUA_5G01990)-RELATED-RELATED"/>
    <property type="match status" value="1"/>
</dbReference>
<feature type="region of interest" description="Disordered" evidence="1">
    <location>
        <begin position="356"/>
        <end position="375"/>
    </location>
</feature>
<dbReference type="Proteomes" id="UP000232196">
    <property type="component" value="Unassembled WGS sequence"/>
</dbReference>
<dbReference type="GO" id="GO:0020037">
    <property type="term" value="F:heme binding"/>
    <property type="evidence" value="ECO:0007669"/>
    <property type="project" value="InterPro"/>
</dbReference>
<gene>
    <name evidence="2" type="ORF">CH357_04665</name>
</gene>